<sequence>MTIVSNDPSWWPVIGYLRGISYFEVACFTAVVYDWSTHKTNIYPENY</sequence>
<dbReference type="AlphaFoldDB" id="A0A1J8PZT3"/>
<dbReference type="Proteomes" id="UP000183567">
    <property type="component" value="Unassembled WGS sequence"/>
</dbReference>
<gene>
    <name evidence="1" type="ORF">AZE42_12310</name>
</gene>
<reference evidence="1 2" key="1">
    <citation type="submission" date="2016-03" db="EMBL/GenBank/DDBJ databases">
        <title>Comparative genomics of the ectomycorrhizal sister species Rhizopogon vinicolor and Rhizopogon vesiculosus (Basidiomycota: Boletales) reveals a divergence of the mating type B locus.</title>
        <authorList>
            <person name="Mujic A.B."/>
            <person name="Kuo A."/>
            <person name="Tritt A."/>
            <person name="Lipzen A."/>
            <person name="Chen C."/>
            <person name="Johnson J."/>
            <person name="Sharma A."/>
            <person name="Barry K."/>
            <person name="Grigoriev I.V."/>
            <person name="Spatafora J.W."/>
        </authorList>
    </citation>
    <scope>NUCLEOTIDE SEQUENCE [LARGE SCALE GENOMIC DNA]</scope>
    <source>
        <strain evidence="1 2">AM-OR11-056</strain>
    </source>
</reference>
<comment type="caution">
    <text evidence="1">The sequence shown here is derived from an EMBL/GenBank/DDBJ whole genome shotgun (WGS) entry which is preliminary data.</text>
</comment>
<proteinExistence type="predicted"/>
<organism evidence="1 2">
    <name type="scientific">Rhizopogon vesiculosus</name>
    <dbReference type="NCBI Taxonomy" id="180088"/>
    <lineage>
        <taxon>Eukaryota</taxon>
        <taxon>Fungi</taxon>
        <taxon>Dikarya</taxon>
        <taxon>Basidiomycota</taxon>
        <taxon>Agaricomycotina</taxon>
        <taxon>Agaricomycetes</taxon>
        <taxon>Agaricomycetidae</taxon>
        <taxon>Boletales</taxon>
        <taxon>Suillineae</taxon>
        <taxon>Rhizopogonaceae</taxon>
        <taxon>Rhizopogon</taxon>
    </lineage>
</organism>
<accession>A0A1J8PZT3</accession>
<dbReference type="EMBL" id="LVVM01003745">
    <property type="protein sequence ID" value="OJA14341.1"/>
    <property type="molecule type" value="Genomic_DNA"/>
</dbReference>
<evidence type="ECO:0000313" key="1">
    <source>
        <dbReference type="EMBL" id="OJA14341.1"/>
    </source>
</evidence>
<keyword evidence="2" id="KW-1185">Reference proteome</keyword>
<evidence type="ECO:0000313" key="2">
    <source>
        <dbReference type="Proteomes" id="UP000183567"/>
    </source>
</evidence>
<name>A0A1J8PZT3_9AGAM</name>
<protein>
    <submittedName>
        <fullName evidence="1">Uncharacterized protein</fullName>
    </submittedName>
</protein>